<comment type="caution">
    <text evidence="2">The sequence shown here is derived from an EMBL/GenBank/DDBJ whole genome shotgun (WGS) entry which is preliminary data.</text>
</comment>
<dbReference type="PROSITE" id="PS50206">
    <property type="entry name" value="RHODANESE_3"/>
    <property type="match status" value="1"/>
</dbReference>
<gene>
    <name evidence="2" type="ORF">GCM10010946_24450</name>
</gene>
<dbReference type="PANTHER" id="PTHR44086">
    <property type="entry name" value="THIOSULFATE SULFURTRANSFERASE RDL2, MITOCHONDRIAL-RELATED"/>
    <property type="match status" value="1"/>
</dbReference>
<dbReference type="Proteomes" id="UP000653343">
    <property type="component" value="Unassembled WGS sequence"/>
</dbReference>
<dbReference type="PANTHER" id="PTHR44086:SF10">
    <property type="entry name" value="THIOSULFATE SULFURTRANSFERASE_RHODANESE-LIKE DOMAIN-CONTAINING PROTEIN 3"/>
    <property type="match status" value="1"/>
</dbReference>
<reference evidence="3" key="1">
    <citation type="journal article" date="2019" name="Int. J. Syst. Evol. Microbiol.">
        <title>The Global Catalogue of Microorganisms (GCM) 10K type strain sequencing project: providing services to taxonomists for standard genome sequencing and annotation.</title>
        <authorList>
            <consortium name="The Broad Institute Genomics Platform"/>
            <consortium name="The Broad Institute Genome Sequencing Center for Infectious Disease"/>
            <person name="Wu L."/>
            <person name="Ma J."/>
        </authorList>
    </citation>
    <scope>NUCLEOTIDE SEQUENCE [LARGE SCALE GENOMIC DNA]</scope>
    <source>
        <strain evidence="3">KCTC 23917</strain>
    </source>
</reference>
<dbReference type="SUPFAM" id="SSF52821">
    <property type="entry name" value="Rhodanese/Cell cycle control phosphatase"/>
    <property type="match status" value="1"/>
</dbReference>
<sequence>METNMSAQEILSHASARATEQQLPYAGAVTPEEAWNLLQQDPSVILIDVRTQAERDWIGKVSVPEQQHGAVQWSLYPGGTPNPAFLSQLKETVPDKQRCIVFLCRSGVRSRHAAKAATEAGYTQCFDILEGFEGDKDTAGHRKTVGGWCFRQLPWTGA</sequence>
<dbReference type="Pfam" id="PF00581">
    <property type="entry name" value="Rhodanese"/>
    <property type="match status" value="1"/>
</dbReference>
<dbReference type="Gene3D" id="3.40.250.10">
    <property type="entry name" value="Rhodanese-like domain"/>
    <property type="match status" value="1"/>
</dbReference>
<evidence type="ECO:0000259" key="1">
    <source>
        <dbReference type="PROSITE" id="PS50206"/>
    </source>
</evidence>
<dbReference type="InterPro" id="IPR036873">
    <property type="entry name" value="Rhodanese-like_dom_sf"/>
</dbReference>
<evidence type="ECO:0000313" key="2">
    <source>
        <dbReference type="EMBL" id="GGX44977.1"/>
    </source>
</evidence>
<organism evidence="2 3">
    <name type="scientific">Undibacterium squillarum</name>
    <dbReference type="NCBI Taxonomy" id="1131567"/>
    <lineage>
        <taxon>Bacteria</taxon>
        <taxon>Pseudomonadati</taxon>
        <taxon>Pseudomonadota</taxon>
        <taxon>Betaproteobacteria</taxon>
        <taxon>Burkholderiales</taxon>
        <taxon>Oxalobacteraceae</taxon>
        <taxon>Undibacterium</taxon>
    </lineage>
</organism>
<dbReference type="SMART" id="SM00450">
    <property type="entry name" value="RHOD"/>
    <property type="match status" value="1"/>
</dbReference>
<proteinExistence type="predicted"/>
<evidence type="ECO:0000313" key="3">
    <source>
        <dbReference type="Proteomes" id="UP000653343"/>
    </source>
</evidence>
<dbReference type="InterPro" id="IPR001763">
    <property type="entry name" value="Rhodanese-like_dom"/>
</dbReference>
<protein>
    <submittedName>
        <fullName evidence="2">Sulfurtransferase</fullName>
    </submittedName>
</protein>
<dbReference type="EMBL" id="BMYU01000005">
    <property type="protein sequence ID" value="GGX44977.1"/>
    <property type="molecule type" value="Genomic_DNA"/>
</dbReference>
<feature type="domain" description="Rhodanese" evidence="1">
    <location>
        <begin position="40"/>
        <end position="144"/>
    </location>
</feature>
<keyword evidence="3" id="KW-1185">Reference proteome</keyword>
<name>A0ABQ2XZ72_9BURK</name>
<accession>A0ABQ2XZ72</accession>
<dbReference type="CDD" id="cd01522">
    <property type="entry name" value="RHOD_1"/>
    <property type="match status" value="1"/>
</dbReference>